<evidence type="ECO:0000256" key="3">
    <source>
        <dbReference type="ARBA" id="ARBA00022771"/>
    </source>
</evidence>
<evidence type="ECO:0000256" key="8">
    <source>
        <dbReference type="SAM" id="MobiDB-lite"/>
    </source>
</evidence>
<organism evidence="10 11">
    <name type="scientific">Dinothrombium tinctorium</name>
    <dbReference type="NCBI Taxonomy" id="1965070"/>
    <lineage>
        <taxon>Eukaryota</taxon>
        <taxon>Metazoa</taxon>
        <taxon>Ecdysozoa</taxon>
        <taxon>Arthropoda</taxon>
        <taxon>Chelicerata</taxon>
        <taxon>Arachnida</taxon>
        <taxon>Acari</taxon>
        <taxon>Acariformes</taxon>
        <taxon>Trombidiformes</taxon>
        <taxon>Prostigmata</taxon>
        <taxon>Anystina</taxon>
        <taxon>Parasitengona</taxon>
        <taxon>Trombidioidea</taxon>
        <taxon>Trombidiidae</taxon>
        <taxon>Dinothrombium</taxon>
    </lineage>
</organism>
<dbReference type="PANTHER" id="PTHR24104">
    <property type="entry name" value="E3 UBIQUITIN-PROTEIN LIGASE NHLRC1-RELATED"/>
    <property type="match status" value="1"/>
</dbReference>
<dbReference type="GO" id="GO:0000209">
    <property type="term" value="P:protein polyubiquitination"/>
    <property type="evidence" value="ECO:0007669"/>
    <property type="project" value="TreeGrafter"/>
</dbReference>
<feature type="region of interest" description="Disordered" evidence="8">
    <location>
        <begin position="352"/>
        <end position="380"/>
    </location>
</feature>
<dbReference type="PROSITE" id="PS50089">
    <property type="entry name" value="ZF_RING_2"/>
    <property type="match status" value="1"/>
</dbReference>
<feature type="compositionally biased region" description="Basic and acidic residues" evidence="8">
    <location>
        <begin position="501"/>
        <end position="519"/>
    </location>
</feature>
<feature type="region of interest" description="Disordered" evidence="8">
    <location>
        <begin position="691"/>
        <end position="810"/>
    </location>
</feature>
<dbReference type="GO" id="GO:0008270">
    <property type="term" value="F:zinc ion binding"/>
    <property type="evidence" value="ECO:0007669"/>
    <property type="project" value="UniProtKB-KW"/>
</dbReference>
<feature type="region of interest" description="Disordered" evidence="8">
    <location>
        <begin position="448"/>
        <end position="479"/>
    </location>
</feature>
<feature type="compositionally biased region" description="Basic and acidic residues" evidence="8">
    <location>
        <begin position="1053"/>
        <end position="1072"/>
    </location>
</feature>
<feature type="compositionally biased region" description="Low complexity" evidence="8">
    <location>
        <begin position="1109"/>
        <end position="1131"/>
    </location>
</feature>
<name>A0A3S3P5K4_9ACAR</name>
<comment type="caution">
    <text evidence="10">The sequence shown here is derived from an EMBL/GenBank/DDBJ whole genome shotgun (WGS) entry which is preliminary data.</text>
</comment>
<dbReference type="Proteomes" id="UP000285301">
    <property type="component" value="Unassembled WGS sequence"/>
</dbReference>
<feature type="region of interest" description="Disordered" evidence="8">
    <location>
        <begin position="824"/>
        <end position="1220"/>
    </location>
</feature>
<feature type="non-terminal residue" evidence="10">
    <location>
        <position position="1"/>
    </location>
</feature>
<dbReference type="InterPro" id="IPR001841">
    <property type="entry name" value="Znf_RING"/>
</dbReference>
<feature type="domain" description="RING-type" evidence="9">
    <location>
        <begin position="19"/>
        <end position="61"/>
    </location>
</feature>
<dbReference type="CDD" id="cd16524">
    <property type="entry name" value="RING-HC_NHL-1-like"/>
    <property type="match status" value="1"/>
</dbReference>
<dbReference type="SMART" id="SM00184">
    <property type="entry name" value="RING"/>
    <property type="match status" value="1"/>
</dbReference>
<keyword evidence="7" id="KW-0175">Coiled coil</keyword>
<feature type="region of interest" description="Disordered" evidence="8">
    <location>
        <begin position="501"/>
        <end position="674"/>
    </location>
</feature>
<feature type="compositionally biased region" description="Polar residues" evidence="8">
    <location>
        <begin position="1073"/>
        <end position="1084"/>
    </location>
</feature>
<sequence>IGETEMSSAWSQLEQLLTCAICLDRFKNPKMLPCQHTFCGEPCMEGLVDYARRQIKCPECRAEHRIPYQGIQTFPTNVTLMRFLELHQSITGEEPEPVPSMMERCGICTEKSMVEKCFHCDKKVCAECKEAHLDLLRREISRINSQVRRALTKLQETLSQTDRNSERLTKNQIQIREEIEETVRRFIKDLKDKESKLLQELDQYSSTELSNLTKMKEDLEIEVENLTGNCDLIEKHVVDQSDAWTDVELVEYKDIFTKTLEFLRNFDTDSGDYSKKIKFTPNTDLDMLRRNVVNFGELKFLQPDTEQFTSPSIHQSATSLSVPQHNALMRSQSDHRLAAQFARREARLSEFGAQNRLGSGGYSDTERDRGDRATSPISYTRNRRDSDLRFSRYGVSDRREYGEDRDRSRFGRDSDSYRSWSRTGDEESYSGPHFRSRFMRERGSELGIEDHDSDHLSSHRSVRFEEPPPPAPKVFDIQGATRGPLSGVVKLSESAHFLERLHENEAKQKVENTRREQETRSSPPVMPVTTPTPAPRRVPSRQVSEDEIEKQKKANKAEAAQATSAATNTPTQATQNSVPSSPMSKTPSLSSSMSTESQSSRYLPRRVATLREEEDRSTNVRRVSDASSASFRQDSDTSTLDETVNDEDEVAARMARRKKNSIEESKDVSARLQASTRQVAMNDLLLSEEAKMQSFSQSTRQQSSPNERSPTTTSTSTTNTLLSRKPSLEIDNESSFSRTREQSPNNPSGYDYPSNKTHSSLVNRGSSADKDLPKTSLLSRENSRSVDYRGQDRPNYFRYRSSNRLSRSTTVSALGPISTVRPSMAKNLSLGERESIERRFSPGADQDSRQEPRQEPKQTSFYNRMKRNSVVEESENKADGEEGDENSESEFESEECEASELSRSETEEDSNAVRTARTTGSFSSNRFKNVHNSTQNTSKRKKVTELPSALTDLLTRSAKVRRDSTENSSRRHSVDVVSRRKPLDEAKSYFTPSRCKSSSKDLRGADRTSLPNEKTKYRSSVGEERLKGSGQVSSSCFPSRNRTKSAYATNRTNIRDDCHGDTKRSFARRDFTRPTSMATHSSLFPNVKRSKSSHLIGGNYVSDDEEESSNVSSHRSRQSVESSYPRSSRYQYRTREPRELRDLSPPNEEPASGSSTWSQYLRNKYANSKNSSGSTGSANKSLLTKSKSSHAVYSRASDSSDDEDHSTTYRRTSRGDLDDVGRRIGGSGYSFALPRSMYMQKRRMVIKIGKRGTEPGCFTWPRGVAVGPENSIVVADSSNHRVQVFDTTGRFSFEFGSYGSAEGEFDCLAGVVVNRIGQFIVSDRYNHRIQVFDPSGRFLRAFGSEGRGDGKFNYPWGVTTDSLGFIYICDKENHRIQVFQSDGTFVGKFGSIGSRAGLLEHPHYIAVSNTNRVVVSDTNNHRIQIFDVNGRSLSTFGSEGSEEGQFKFPRGLAVDDQGYIIVGDSGNNRVQIFNPDGSFLKSFGSWGSGDGEFKGLEGVAVTTTGNILVCDRENHRIQ</sequence>
<feature type="repeat" description="NHL" evidence="6">
    <location>
        <begin position="1342"/>
        <end position="1382"/>
    </location>
</feature>
<dbReference type="FunFam" id="3.30.40.10:FF:000185">
    <property type="entry name" value="RING finger protein nhl-1"/>
    <property type="match status" value="1"/>
</dbReference>
<dbReference type="FunFam" id="2.120.10.30:FF:000013">
    <property type="entry name" value="E3 ubiquitin-protein ligase TRIM71"/>
    <property type="match status" value="2"/>
</dbReference>
<feature type="compositionally biased region" description="Acidic residues" evidence="8">
    <location>
        <begin position="881"/>
        <end position="898"/>
    </location>
</feature>
<feature type="repeat" description="NHL" evidence="6">
    <location>
        <begin position="1245"/>
        <end position="1288"/>
    </location>
</feature>
<dbReference type="Gene3D" id="3.30.40.10">
    <property type="entry name" value="Zinc/RING finger domain, C3HC4 (zinc finger)"/>
    <property type="match status" value="1"/>
</dbReference>
<evidence type="ECO:0000313" key="10">
    <source>
        <dbReference type="EMBL" id="RWS12585.1"/>
    </source>
</evidence>
<dbReference type="SUPFAM" id="SSF101898">
    <property type="entry name" value="NHL repeat"/>
    <property type="match status" value="1"/>
</dbReference>
<gene>
    <name evidence="10" type="ORF">B4U79_00462</name>
</gene>
<keyword evidence="11" id="KW-1185">Reference proteome</keyword>
<evidence type="ECO:0000313" key="11">
    <source>
        <dbReference type="Proteomes" id="UP000285301"/>
    </source>
</evidence>
<evidence type="ECO:0000256" key="2">
    <source>
        <dbReference type="ARBA" id="ARBA00022737"/>
    </source>
</evidence>
<dbReference type="FunFam" id="2.120.10.30:FF:000037">
    <property type="entry name" value="Uncharacterized protein, isoform E"/>
    <property type="match status" value="1"/>
</dbReference>
<dbReference type="InterPro" id="IPR011042">
    <property type="entry name" value="6-blade_b-propeller_TolB-like"/>
</dbReference>
<proteinExistence type="predicted"/>
<dbReference type="PROSITE" id="PS51125">
    <property type="entry name" value="NHL"/>
    <property type="match status" value="6"/>
</dbReference>
<feature type="compositionally biased region" description="Pro residues" evidence="8">
    <location>
        <begin position="524"/>
        <end position="536"/>
    </location>
</feature>
<feature type="compositionally biased region" description="Basic and acidic residues" evidence="8">
    <location>
        <begin position="1013"/>
        <end position="1027"/>
    </location>
</feature>
<dbReference type="Gene3D" id="2.120.10.30">
    <property type="entry name" value="TolB, C-terminal domain"/>
    <property type="match status" value="3"/>
</dbReference>
<feature type="region of interest" description="Disordered" evidence="8">
    <location>
        <begin position="397"/>
        <end position="434"/>
    </location>
</feature>
<feature type="repeat" description="NHL" evidence="6">
    <location>
        <begin position="1433"/>
        <end position="1476"/>
    </location>
</feature>
<feature type="compositionally biased region" description="Low complexity" evidence="8">
    <location>
        <begin position="557"/>
        <end position="600"/>
    </location>
</feature>
<dbReference type="GO" id="GO:0043161">
    <property type="term" value="P:proteasome-mediated ubiquitin-dependent protein catabolic process"/>
    <property type="evidence" value="ECO:0007669"/>
    <property type="project" value="TreeGrafter"/>
</dbReference>
<feature type="repeat" description="NHL" evidence="6">
    <location>
        <begin position="1292"/>
        <end position="1335"/>
    </location>
</feature>
<dbReference type="InterPro" id="IPR001258">
    <property type="entry name" value="NHL_repeat"/>
</dbReference>
<feature type="compositionally biased region" description="Polar residues" evidence="8">
    <location>
        <begin position="733"/>
        <end position="766"/>
    </location>
</feature>
<keyword evidence="3 5" id="KW-0863">Zinc-finger</keyword>
<feature type="compositionally biased region" description="Polar residues" evidence="8">
    <location>
        <begin position="625"/>
        <end position="642"/>
    </location>
</feature>
<protein>
    <submittedName>
        <fullName evidence="10">Nhl repeat-containing protein-like protein</fullName>
    </submittedName>
</protein>
<feature type="compositionally biased region" description="Basic and acidic residues" evidence="8">
    <location>
        <begin position="831"/>
        <end position="856"/>
    </location>
</feature>
<dbReference type="SUPFAM" id="SSF57850">
    <property type="entry name" value="RING/U-box"/>
    <property type="match status" value="1"/>
</dbReference>
<evidence type="ECO:0000256" key="1">
    <source>
        <dbReference type="ARBA" id="ARBA00022723"/>
    </source>
</evidence>
<dbReference type="STRING" id="1965070.A0A3S3P5K4"/>
<dbReference type="CDD" id="cd14954">
    <property type="entry name" value="NHL_TRIM71_like"/>
    <property type="match status" value="1"/>
</dbReference>
<dbReference type="Pfam" id="PF01436">
    <property type="entry name" value="NHL"/>
    <property type="match status" value="6"/>
</dbReference>
<feature type="compositionally biased region" description="Basic and acidic residues" evidence="8">
    <location>
        <begin position="660"/>
        <end position="669"/>
    </location>
</feature>
<feature type="compositionally biased region" description="Basic and acidic residues" evidence="8">
    <location>
        <begin position="397"/>
        <end position="416"/>
    </location>
</feature>
<feature type="compositionally biased region" description="Basic and acidic residues" evidence="8">
    <location>
        <begin position="448"/>
        <end position="466"/>
    </location>
</feature>
<feature type="compositionally biased region" description="Polar residues" evidence="8">
    <location>
        <begin position="1030"/>
        <end position="1052"/>
    </location>
</feature>
<evidence type="ECO:0000256" key="6">
    <source>
        <dbReference type="PROSITE-ProRule" id="PRU00504"/>
    </source>
</evidence>
<feature type="compositionally biased region" description="Basic and acidic residues" evidence="8">
    <location>
        <begin position="609"/>
        <end position="624"/>
    </location>
</feature>
<feature type="compositionally biased region" description="Basic and acidic residues" evidence="8">
    <location>
        <begin position="960"/>
        <end position="987"/>
    </location>
</feature>
<dbReference type="OrthoDB" id="342730at2759"/>
<feature type="compositionally biased region" description="Polar residues" evidence="8">
    <location>
        <begin position="800"/>
        <end position="810"/>
    </location>
</feature>
<evidence type="ECO:0000256" key="7">
    <source>
        <dbReference type="SAM" id="Coils"/>
    </source>
</evidence>
<keyword evidence="2" id="KW-0677">Repeat</keyword>
<dbReference type="EMBL" id="NCKU01001268">
    <property type="protein sequence ID" value="RWS12585.1"/>
    <property type="molecule type" value="Genomic_DNA"/>
</dbReference>
<feature type="compositionally biased region" description="Basic and acidic residues" evidence="8">
    <location>
        <begin position="781"/>
        <end position="792"/>
    </location>
</feature>
<dbReference type="InterPro" id="IPR018957">
    <property type="entry name" value="Znf_C3HC4_RING-type"/>
</dbReference>
<accession>A0A3S3P5K4</accession>
<feature type="compositionally biased region" description="Polar residues" evidence="8">
    <location>
        <begin position="1152"/>
        <end position="1191"/>
    </location>
</feature>
<feature type="repeat" description="NHL" evidence="6">
    <location>
        <begin position="1386"/>
        <end position="1429"/>
    </location>
</feature>
<dbReference type="PANTHER" id="PTHR24104:SF47">
    <property type="entry name" value="E3 UBIQUITIN-PROTEIN LIGASE NHLRC1"/>
    <property type="match status" value="1"/>
</dbReference>
<dbReference type="Pfam" id="PF00097">
    <property type="entry name" value="zf-C3HC4"/>
    <property type="match status" value="1"/>
</dbReference>
<feature type="compositionally biased region" description="Polar residues" evidence="8">
    <location>
        <begin position="912"/>
        <end position="937"/>
    </location>
</feature>
<dbReference type="GO" id="GO:0061630">
    <property type="term" value="F:ubiquitin protein ligase activity"/>
    <property type="evidence" value="ECO:0007669"/>
    <property type="project" value="TreeGrafter"/>
</dbReference>
<dbReference type="InterPro" id="IPR013083">
    <property type="entry name" value="Znf_RING/FYVE/PHD"/>
</dbReference>
<feature type="compositionally biased region" description="Low complexity" evidence="8">
    <location>
        <begin position="693"/>
        <end position="724"/>
    </location>
</feature>
<feature type="repeat" description="NHL" evidence="6">
    <location>
        <begin position="1480"/>
        <end position="1518"/>
    </location>
</feature>
<reference evidence="10 11" key="1">
    <citation type="journal article" date="2018" name="Gigascience">
        <title>Genomes of trombidid mites reveal novel predicted allergens and laterally-transferred genes associated with secondary metabolism.</title>
        <authorList>
            <person name="Dong X."/>
            <person name="Chaisiri K."/>
            <person name="Xia D."/>
            <person name="Armstrong S.D."/>
            <person name="Fang Y."/>
            <person name="Donnelly M.J."/>
            <person name="Kadowaki T."/>
            <person name="McGarry J.W."/>
            <person name="Darby A.C."/>
            <person name="Makepeace B.L."/>
        </authorList>
    </citation>
    <scope>NUCLEOTIDE SEQUENCE [LARGE SCALE GENOMIC DNA]</scope>
    <source>
        <strain evidence="10">UoL-WK</strain>
    </source>
</reference>
<keyword evidence="1" id="KW-0479">Metal-binding</keyword>
<feature type="coiled-coil region" evidence="7">
    <location>
        <begin position="126"/>
        <end position="236"/>
    </location>
</feature>
<keyword evidence="4" id="KW-0862">Zinc</keyword>
<feature type="non-terminal residue" evidence="10">
    <location>
        <position position="1518"/>
    </location>
</feature>
<feature type="compositionally biased region" description="Basic and acidic residues" evidence="8">
    <location>
        <begin position="1133"/>
        <end position="1142"/>
    </location>
</feature>
<evidence type="ECO:0000256" key="5">
    <source>
        <dbReference type="PROSITE-ProRule" id="PRU00175"/>
    </source>
</evidence>
<dbReference type="InterPro" id="IPR050952">
    <property type="entry name" value="TRIM-NHL_E3_ligases"/>
</dbReference>
<evidence type="ECO:0000256" key="4">
    <source>
        <dbReference type="ARBA" id="ARBA00022833"/>
    </source>
</evidence>
<evidence type="ECO:0000259" key="9">
    <source>
        <dbReference type="PROSITE" id="PS50089"/>
    </source>
</evidence>